<dbReference type="AlphaFoldDB" id="A0A7M7GH50"/>
<organism evidence="6 7">
    <name type="scientific">Strongylocentrotus purpuratus</name>
    <name type="common">Purple sea urchin</name>
    <dbReference type="NCBI Taxonomy" id="7668"/>
    <lineage>
        <taxon>Eukaryota</taxon>
        <taxon>Metazoa</taxon>
        <taxon>Echinodermata</taxon>
        <taxon>Eleutherozoa</taxon>
        <taxon>Echinozoa</taxon>
        <taxon>Echinoidea</taxon>
        <taxon>Euechinoidea</taxon>
        <taxon>Echinacea</taxon>
        <taxon>Camarodonta</taxon>
        <taxon>Echinidea</taxon>
        <taxon>Strongylocentrotidae</taxon>
        <taxon>Strongylocentrotus</taxon>
    </lineage>
</organism>
<dbReference type="PRINTS" id="PR00258">
    <property type="entry name" value="SPERACTRCPTR"/>
</dbReference>
<reference evidence="7" key="1">
    <citation type="submission" date="2015-02" db="EMBL/GenBank/DDBJ databases">
        <title>Genome sequencing for Strongylocentrotus purpuratus.</title>
        <authorList>
            <person name="Murali S."/>
            <person name="Liu Y."/>
            <person name="Vee V."/>
            <person name="English A."/>
            <person name="Wang M."/>
            <person name="Skinner E."/>
            <person name="Han Y."/>
            <person name="Muzny D.M."/>
            <person name="Worley K.C."/>
            <person name="Gibbs R.A."/>
        </authorList>
    </citation>
    <scope>NUCLEOTIDE SEQUENCE</scope>
</reference>
<keyword evidence="7" id="KW-1185">Reference proteome</keyword>
<accession>A0A7M7GH50</accession>
<dbReference type="FunFam" id="3.10.250.10:FF:000032">
    <property type="entry name" value="Si:dkey-14d8.20"/>
    <property type="match status" value="1"/>
</dbReference>
<reference evidence="6" key="2">
    <citation type="submission" date="2021-01" db="UniProtKB">
        <authorList>
            <consortium name="EnsemblMetazoa"/>
        </authorList>
    </citation>
    <scope>IDENTIFICATION</scope>
</reference>
<evidence type="ECO:0000256" key="4">
    <source>
        <dbReference type="SAM" id="SignalP"/>
    </source>
</evidence>
<dbReference type="KEGG" id="spu:100888154"/>
<dbReference type="InterPro" id="IPR001190">
    <property type="entry name" value="SRCR"/>
</dbReference>
<evidence type="ECO:0000256" key="3">
    <source>
        <dbReference type="SAM" id="MobiDB-lite"/>
    </source>
</evidence>
<dbReference type="SMART" id="SM00202">
    <property type="entry name" value="SR"/>
    <property type="match status" value="1"/>
</dbReference>
<evidence type="ECO:0000256" key="1">
    <source>
        <dbReference type="ARBA" id="ARBA00023157"/>
    </source>
</evidence>
<dbReference type="InterPro" id="IPR036772">
    <property type="entry name" value="SRCR-like_dom_sf"/>
</dbReference>
<dbReference type="GeneID" id="100888154"/>
<feature type="signal peptide" evidence="4">
    <location>
        <begin position="1"/>
        <end position="26"/>
    </location>
</feature>
<dbReference type="RefSeq" id="XP_003728655.1">
    <property type="nucleotide sequence ID" value="XM_003728607.3"/>
</dbReference>
<dbReference type="PANTHER" id="PTHR48071">
    <property type="entry name" value="SRCR DOMAIN-CONTAINING PROTEIN"/>
    <property type="match status" value="1"/>
</dbReference>
<sequence>MEYRCMMWSWRACLVMCLVHVGSVCAQLEGDVRLVDGISNSNQGRVEIFHDGTWGTACNKDWGDEEATVVCRQMDLGEVLLSKAFFGNGSGPIYVGAHCHDHDFHINECHGSWEEVPTTCTHEDDVAVICYPENHEEAATGISLWNEMIIVIAFGVFCLLFIKVVKFLEDSKDAVDLMALEEARTEDHPHAASQHVSTADECDLSASEKKGVSCREKEGVSSSKDDTTASKSDVAGSKNDVNNNETEEVDERYTISKDIQSTDVSVQTLE</sequence>
<feature type="compositionally biased region" description="Polar residues" evidence="3">
    <location>
        <begin position="257"/>
        <end position="270"/>
    </location>
</feature>
<feature type="region of interest" description="Disordered" evidence="3">
    <location>
        <begin position="211"/>
        <end position="270"/>
    </location>
</feature>
<protein>
    <recommendedName>
        <fullName evidence="5">SRCR domain-containing protein</fullName>
    </recommendedName>
</protein>
<keyword evidence="4" id="KW-0732">Signal</keyword>
<evidence type="ECO:0000313" key="7">
    <source>
        <dbReference type="Proteomes" id="UP000007110"/>
    </source>
</evidence>
<feature type="compositionally biased region" description="Low complexity" evidence="3">
    <location>
        <begin position="229"/>
        <end position="244"/>
    </location>
</feature>
<evidence type="ECO:0000313" key="6">
    <source>
        <dbReference type="EnsemblMetazoa" id="XP_003728655"/>
    </source>
</evidence>
<evidence type="ECO:0000256" key="2">
    <source>
        <dbReference type="PROSITE-ProRule" id="PRU00196"/>
    </source>
</evidence>
<name>A0A7M7GH50_STRPU</name>
<dbReference type="GO" id="GO:0016020">
    <property type="term" value="C:membrane"/>
    <property type="evidence" value="ECO:0007669"/>
    <property type="project" value="InterPro"/>
</dbReference>
<dbReference type="PANTHER" id="PTHR48071:SF28">
    <property type="entry name" value="SRCR DOMAIN-CONTAINING PROTEIN"/>
    <property type="match status" value="1"/>
</dbReference>
<dbReference type="InParanoid" id="A0A7M7GH50"/>
<dbReference type="OMA" id="VAVICYP"/>
<feature type="chain" id="PRO_5029865483" description="SRCR domain-containing protein" evidence="4">
    <location>
        <begin position="27"/>
        <end position="270"/>
    </location>
</feature>
<feature type="compositionally biased region" description="Basic and acidic residues" evidence="3">
    <location>
        <begin position="211"/>
        <end position="228"/>
    </location>
</feature>
<dbReference type="Pfam" id="PF00530">
    <property type="entry name" value="SRCR"/>
    <property type="match status" value="1"/>
</dbReference>
<dbReference type="Proteomes" id="UP000007110">
    <property type="component" value="Unassembled WGS sequence"/>
</dbReference>
<dbReference type="Gene3D" id="3.10.250.10">
    <property type="entry name" value="SRCR-like domain"/>
    <property type="match status" value="1"/>
</dbReference>
<dbReference type="EnsemblMetazoa" id="XM_003728607">
    <property type="protein sequence ID" value="XP_003728655"/>
    <property type="gene ID" value="LOC100888154"/>
</dbReference>
<dbReference type="PROSITE" id="PS50287">
    <property type="entry name" value="SRCR_2"/>
    <property type="match status" value="1"/>
</dbReference>
<keyword evidence="1 2" id="KW-1015">Disulfide bond</keyword>
<dbReference type="OrthoDB" id="10419070at2759"/>
<evidence type="ECO:0000259" key="5">
    <source>
        <dbReference type="PROSITE" id="PS50287"/>
    </source>
</evidence>
<comment type="caution">
    <text evidence="2">Lacks conserved residue(s) required for the propagation of feature annotation.</text>
</comment>
<proteinExistence type="predicted"/>
<dbReference type="SUPFAM" id="SSF56487">
    <property type="entry name" value="SRCR-like"/>
    <property type="match status" value="1"/>
</dbReference>
<feature type="domain" description="SRCR" evidence="5">
    <location>
        <begin position="32"/>
        <end position="131"/>
    </location>
</feature>
<feature type="disulfide bond" evidence="2">
    <location>
        <begin position="99"/>
        <end position="109"/>
    </location>
</feature>